<evidence type="ECO:0000256" key="1">
    <source>
        <dbReference type="SAM" id="MobiDB-lite"/>
    </source>
</evidence>
<sequence>MPKVPSFKTLWERPSPTSISRARAKVSGALNSVTRAVQRTARAHRTSASSSSVASSFEDASSSTDQSSQDIETPRSTILYGKDTDSSSEVDVEVVSTSSPDDQETSSGSSFIVPATPCDAEESFESFTHPTPPPETLYETIASRSLREQPDVDTRLPVNPFADSHATPVISYYEHDTVVQNSINIQEEETSPLSYTDLACNTGLVDAWTTISSSSSGAPQHPNEPTLPTLDSLFASGMLVDPGVLPQEVFFSSSNMKRKRTPEDEDEDQSSDSDRAPDYHYATDRPSKRRATATFNIPKLIVPDHPISIEAARRQQEYPVGAQTHYVDVFMTSDNESDSEASSSSSSDTSSSAASYRGRSRVRRARDFRSRRRSAAPSPPPSSYAASSVSGDSYNLSYPEVYIKSEPLF</sequence>
<feature type="region of interest" description="Disordered" evidence="1">
    <location>
        <begin position="255"/>
        <end position="290"/>
    </location>
</feature>
<gene>
    <name evidence="2" type="ORF">STEHIDRAFT_172623</name>
</gene>
<feature type="compositionally biased region" description="Low complexity" evidence="1">
    <location>
        <begin position="383"/>
        <end position="393"/>
    </location>
</feature>
<dbReference type="RefSeq" id="XP_007310487.1">
    <property type="nucleotide sequence ID" value="XM_007310425.1"/>
</dbReference>
<dbReference type="GeneID" id="18804119"/>
<keyword evidence="3" id="KW-1185">Reference proteome</keyword>
<proteinExistence type="predicted"/>
<evidence type="ECO:0000313" key="2">
    <source>
        <dbReference type="EMBL" id="EIM80349.1"/>
    </source>
</evidence>
<reference evidence="3" key="1">
    <citation type="journal article" date="2012" name="Science">
        <title>The Paleozoic origin of enzymatic lignin decomposition reconstructed from 31 fungal genomes.</title>
        <authorList>
            <person name="Floudas D."/>
            <person name="Binder M."/>
            <person name="Riley R."/>
            <person name="Barry K."/>
            <person name="Blanchette R.A."/>
            <person name="Henrissat B."/>
            <person name="Martinez A.T."/>
            <person name="Otillar R."/>
            <person name="Spatafora J.W."/>
            <person name="Yadav J.S."/>
            <person name="Aerts A."/>
            <person name="Benoit I."/>
            <person name="Boyd A."/>
            <person name="Carlson A."/>
            <person name="Copeland A."/>
            <person name="Coutinho P.M."/>
            <person name="de Vries R.P."/>
            <person name="Ferreira P."/>
            <person name="Findley K."/>
            <person name="Foster B."/>
            <person name="Gaskell J."/>
            <person name="Glotzer D."/>
            <person name="Gorecki P."/>
            <person name="Heitman J."/>
            <person name="Hesse C."/>
            <person name="Hori C."/>
            <person name="Igarashi K."/>
            <person name="Jurgens J.A."/>
            <person name="Kallen N."/>
            <person name="Kersten P."/>
            <person name="Kohler A."/>
            <person name="Kuees U."/>
            <person name="Kumar T.K.A."/>
            <person name="Kuo A."/>
            <person name="LaButti K."/>
            <person name="Larrondo L.F."/>
            <person name="Lindquist E."/>
            <person name="Ling A."/>
            <person name="Lombard V."/>
            <person name="Lucas S."/>
            <person name="Lundell T."/>
            <person name="Martin R."/>
            <person name="McLaughlin D.J."/>
            <person name="Morgenstern I."/>
            <person name="Morin E."/>
            <person name="Murat C."/>
            <person name="Nagy L.G."/>
            <person name="Nolan M."/>
            <person name="Ohm R.A."/>
            <person name="Patyshakuliyeva A."/>
            <person name="Rokas A."/>
            <person name="Ruiz-Duenas F.J."/>
            <person name="Sabat G."/>
            <person name="Salamov A."/>
            <person name="Samejima M."/>
            <person name="Schmutz J."/>
            <person name="Slot J.C."/>
            <person name="St John F."/>
            <person name="Stenlid J."/>
            <person name="Sun H."/>
            <person name="Sun S."/>
            <person name="Syed K."/>
            <person name="Tsang A."/>
            <person name="Wiebenga A."/>
            <person name="Young D."/>
            <person name="Pisabarro A."/>
            <person name="Eastwood D.C."/>
            <person name="Martin F."/>
            <person name="Cullen D."/>
            <person name="Grigoriev I.V."/>
            <person name="Hibbett D.S."/>
        </authorList>
    </citation>
    <scope>NUCLEOTIDE SEQUENCE [LARGE SCALE GENOMIC DNA]</scope>
    <source>
        <strain evidence="3">FP-91666</strain>
    </source>
</reference>
<organism evidence="2 3">
    <name type="scientific">Stereum hirsutum (strain FP-91666)</name>
    <name type="common">White-rot fungus</name>
    <dbReference type="NCBI Taxonomy" id="721885"/>
    <lineage>
        <taxon>Eukaryota</taxon>
        <taxon>Fungi</taxon>
        <taxon>Dikarya</taxon>
        <taxon>Basidiomycota</taxon>
        <taxon>Agaricomycotina</taxon>
        <taxon>Agaricomycetes</taxon>
        <taxon>Russulales</taxon>
        <taxon>Stereaceae</taxon>
        <taxon>Stereum</taxon>
    </lineage>
</organism>
<dbReference type="KEGG" id="shs:STEHIDRAFT_172623"/>
<dbReference type="AlphaFoldDB" id="R7RYE4"/>
<dbReference type="EMBL" id="JH687398">
    <property type="protein sequence ID" value="EIM80349.1"/>
    <property type="molecule type" value="Genomic_DNA"/>
</dbReference>
<feature type="region of interest" description="Disordered" evidence="1">
    <location>
        <begin position="334"/>
        <end position="394"/>
    </location>
</feature>
<feature type="compositionally biased region" description="Low complexity" evidence="1">
    <location>
        <begin position="46"/>
        <end position="70"/>
    </location>
</feature>
<accession>R7RYE4</accession>
<feature type="compositionally biased region" description="Low complexity" evidence="1">
    <location>
        <begin position="340"/>
        <end position="357"/>
    </location>
</feature>
<evidence type="ECO:0000313" key="3">
    <source>
        <dbReference type="Proteomes" id="UP000053927"/>
    </source>
</evidence>
<feature type="compositionally biased region" description="Basic and acidic residues" evidence="1">
    <location>
        <begin position="272"/>
        <end position="286"/>
    </location>
</feature>
<feature type="compositionally biased region" description="Basic residues" evidence="1">
    <location>
        <begin position="358"/>
        <end position="374"/>
    </location>
</feature>
<protein>
    <submittedName>
        <fullName evidence="2">Uncharacterized protein</fullName>
    </submittedName>
</protein>
<name>R7RYE4_STEHR</name>
<feature type="region of interest" description="Disordered" evidence="1">
    <location>
        <begin position="1"/>
        <end position="115"/>
    </location>
</feature>
<dbReference type="Proteomes" id="UP000053927">
    <property type="component" value="Unassembled WGS sequence"/>
</dbReference>